<organism evidence="1 2">
    <name type="scientific">Nocardioides agri</name>
    <dbReference type="NCBI Taxonomy" id="2682843"/>
    <lineage>
        <taxon>Bacteria</taxon>
        <taxon>Bacillati</taxon>
        <taxon>Actinomycetota</taxon>
        <taxon>Actinomycetes</taxon>
        <taxon>Propionibacteriales</taxon>
        <taxon>Nocardioidaceae</taxon>
        <taxon>Nocardioides</taxon>
    </lineage>
</organism>
<evidence type="ECO:0000313" key="1">
    <source>
        <dbReference type="EMBL" id="MVQ48785.1"/>
    </source>
</evidence>
<evidence type="ECO:0000313" key="2">
    <source>
        <dbReference type="Proteomes" id="UP000473525"/>
    </source>
</evidence>
<sequence length="211" mass="22325">MSLTAGCVRCSAPVVEAEGGWSCPEHGATPRLWRADEVSYEAFAEHLLAAGSFPTYVPWPLSPGWAITDFANVSAGPGRTAASLTCSSGTSELDGPVDVLVVAEEAGIGLGARCAGTRYTDPGVEISDRKPSAKVRIGSQQVSLWDISTSSDDGEFDRSVLAGEAAGRWLWIVLRPASALLLFRDDWILRDVSAAGPQLVELPFGGHRPGW</sequence>
<dbReference type="InterPro" id="IPR046646">
    <property type="entry name" value="DUF6758"/>
</dbReference>
<comment type="caution">
    <text evidence="1">The sequence shown here is derived from an EMBL/GenBank/DDBJ whole genome shotgun (WGS) entry which is preliminary data.</text>
</comment>
<dbReference type="RefSeq" id="WP_157341140.1">
    <property type="nucleotide sequence ID" value="NZ_WSEK01000004.1"/>
</dbReference>
<dbReference type="EMBL" id="WSEK01000004">
    <property type="protein sequence ID" value="MVQ48785.1"/>
    <property type="molecule type" value="Genomic_DNA"/>
</dbReference>
<dbReference type="Proteomes" id="UP000473525">
    <property type="component" value="Unassembled WGS sequence"/>
</dbReference>
<dbReference type="Pfam" id="PF20544">
    <property type="entry name" value="DUF6758"/>
    <property type="match status" value="1"/>
</dbReference>
<accession>A0A6L6XT20</accession>
<protein>
    <submittedName>
        <fullName evidence="1">Uncharacterized protein</fullName>
    </submittedName>
</protein>
<gene>
    <name evidence="1" type="ORF">GON03_06290</name>
</gene>
<proteinExistence type="predicted"/>
<keyword evidence="2" id="KW-1185">Reference proteome</keyword>
<name>A0A6L6XT20_9ACTN</name>
<dbReference type="AlphaFoldDB" id="A0A6L6XT20"/>
<reference evidence="1 2" key="1">
    <citation type="submission" date="2019-12" db="EMBL/GenBank/DDBJ databases">
        <authorList>
            <person name="Huq M.A."/>
        </authorList>
    </citation>
    <scope>NUCLEOTIDE SEQUENCE [LARGE SCALE GENOMIC DNA]</scope>
    <source>
        <strain evidence="1 2">MAH-18</strain>
    </source>
</reference>